<sequence>MALIRDYHLTEVAPLEAETRVVNVVGNTIVVRRAVDAGAVRVKAYTKDGGALVTDNVLSAGEKIRTAVKFTRLEITNLESTKKHIHITAGEGDFQSDVVEGEVTVLTSDSSPLKVVGQVVTTPSNSTPTDIVGTVITREAKFDNVSRNYAHTSGTPTSIPVPANAVKFGIQNVTAGEGAVYLSGAHVYIQPKQVFSIECSDDLVVTLDQSSHSGTYNVFWVTQP</sequence>
<organism evidence="1 2">
    <name type="scientific">Vibrio phage 1.020.O._10N.222.48.A2</name>
    <dbReference type="NCBI Taxonomy" id="1881450"/>
    <lineage>
        <taxon>Viruses</taxon>
        <taxon>Varidnaviria</taxon>
        <taxon>Abadenavirae</taxon>
        <taxon>Produgelaviricota</taxon>
        <taxon>Belvinaviricetes</taxon>
        <taxon>Vinavirales</taxon>
        <taxon>Autolykiviridae</taxon>
        <taxon>Oliviavirus</taxon>
        <taxon>Oliviavirus viph1020o</taxon>
        <taxon>Paulavirus viph1020o</taxon>
    </lineage>
</organism>
<keyword evidence="2" id="KW-1185">Reference proteome</keyword>
<proteinExistence type="predicted"/>
<reference evidence="1 2" key="1">
    <citation type="submission" date="2017-11" db="EMBL/GenBank/DDBJ databases">
        <title>A major lineage of nontailed dsDNA viruses as unrecognized killers of marine bacteria.</title>
        <authorList>
            <person name="Kauffman K.M."/>
            <person name="Hussain F.A."/>
            <person name="Yang J."/>
            <person name="Arevalo P."/>
            <person name="Brown J.M."/>
            <person name="Chang W.K."/>
            <person name="VanInsberghe D."/>
            <person name="Elsherbini J."/>
            <person name="Cutler M.B."/>
            <person name="Kelly L."/>
            <person name="Polz M.F."/>
        </authorList>
    </citation>
    <scope>NUCLEOTIDE SEQUENCE [LARGE SCALE GENOMIC DNA]</scope>
</reference>
<protein>
    <submittedName>
        <fullName evidence="1">Uncharacterized protein</fullName>
    </submittedName>
</protein>
<accession>A0A2I7QKY6</accession>
<dbReference type="EMBL" id="MG592402">
    <property type="protein sequence ID" value="AUR82060.1"/>
    <property type="molecule type" value="Genomic_DNA"/>
</dbReference>
<dbReference type="Proteomes" id="UP000272598">
    <property type="component" value="Segment"/>
</dbReference>
<gene>
    <name evidence="1" type="ORF">NVP1020O_18</name>
</gene>
<evidence type="ECO:0000313" key="1">
    <source>
        <dbReference type="EMBL" id="AUR82060.1"/>
    </source>
</evidence>
<evidence type="ECO:0000313" key="2">
    <source>
        <dbReference type="Proteomes" id="UP000272598"/>
    </source>
</evidence>
<name>A0A2I7QKY6_9VIRU</name>